<dbReference type="Pfam" id="PF00520">
    <property type="entry name" value="Ion_trans"/>
    <property type="match status" value="1"/>
</dbReference>
<dbReference type="AlphaFoldDB" id="A0A814J1C3"/>
<organism evidence="8 9">
    <name type="scientific">Adineta ricciae</name>
    <name type="common">Rotifer</name>
    <dbReference type="NCBI Taxonomy" id="249248"/>
    <lineage>
        <taxon>Eukaryota</taxon>
        <taxon>Metazoa</taxon>
        <taxon>Spiralia</taxon>
        <taxon>Gnathifera</taxon>
        <taxon>Rotifera</taxon>
        <taxon>Eurotatoria</taxon>
        <taxon>Bdelloidea</taxon>
        <taxon>Adinetida</taxon>
        <taxon>Adinetidae</taxon>
        <taxon>Adineta</taxon>
    </lineage>
</organism>
<reference evidence="8" key="1">
    <citation type="submission" date="2021-02" db="EMBL/GenBank/DDBJ databases">
        <authorList>
            <person name="Nowell W R."/>
        </authorList>
    </citation>
    <scope>NUCLEOTIDE SEQUENCE</scope>
</reference>
<dbReference type="PANTHER" id="PTHR13800:SF1">
    <property type="entry name" value="TRANSIENT RECEPTOR POTENTIAL CATION CHANNEL TRPM"/>
    <property type="match status" value="1"/>
</dbReference>
<dbReference type="InterPro" id="IPR005821">
    <property type="entry name" value="Ion_trans_dom"/>
</dbReference>
<evidence type="ECO:0000259" key="6">
    <source>
        <dbReference type="Pfam" id="PF00520"/>
    </source>
</evidence>
<keyword evidence="4 5" id="KW-0472">Membrane</keyword>
<feature type="transmembrane region" description="Helical" evidence="5">
    <location>
        <begin position="385"/>
        <end position="405"/>
    </location>
</feature>
<feature type="domain" description="TRPM-like" evidence="7">
    <location>
        <begin position="159"/>
        <end position="288"/>
    </location>
</feature>
<dbReference type="GO" id="GO:0005261">
    <property type="term" value="F:monoatomic cation channel activity"/>
    <property type="evidence" value="ECO:0007669"/>
    <property type="project" value="TreeGrafter"/>
</dbReference>
<dbReference type="PANTHER" id="PTHR13800">
    <property type="entry name" value="TRANSIENT RECEPTOR POTENTIAL CATION CHANNEL, SUBFAMILY M, MEMBER 6"/>
    <property type="match status" value="1"/>
</dbReference>
<evidence type="ECO:0000256" key="3">
    <source>
        <dbReference type="ARBA" id="ARBA00022989"/>
    </source>
</evidence>
<sequence>LDQVKDRLCRIMQQRRQLITIFKFDSERHHGNLEDAILEALFNATKFSEGIHNEQQCRVAELKLAMAWQKLDYAQKYILTDRTISKWESTDLRRALLDALCRGHVDFVELLLEYGASLEKITLADIEQLYEIVDADNGLPVENKSKPTRHDYHAFYFNKQLDSDKASSDSYLSLGQDARRELYLWAIFVGRFELGKYLCSKTWNQSVAALIGARIYRLAAQIAVHSEMKQEYEKNAKQFDYHAMSIIDRCFDNDEYFGVELLKQSALAFDNVDPLKIAQEANCRIFLASKCVQRYLDNQWFGNINYKRKAINFRVFLVTLLFPLLPLFSIFLPYVQERKEIISYGRSGNGVIIRTVIKSDHYVEFNPVRWSNKIIYFYQAPVVRFYYNVIFYVIFLGLFSYVLLIDYFPWRIMYQSTGLSLGTSELLLHVWIWSLILEEMHKFYLTDRYEYFYDVWNLIKVCAIVFYLIGFMTRFIVIEAVFTISKIFLCLDLIVWFVATLHLFTAFERLGPKLLMILNTMKDLLFFICFILIFLCGFSIASWSLISTTDEIDWNYDHNGNLMNVTINISERNLLSWQLAKDIINYGIWKVFGQIDLIQGSDSYSNTAFVLAIVFVAVANVLLLNVLVALFNVTIQSVQEQAHDVWRYQRYLIVNEYSKKTLFPPPFNTLHYLFMAGQYIFQLFSNRDKTPLINRLPQPWKINDVMQRESAIADDFWRYAFKHAKKTRVDIVLEAIERKVDNIRYHLQNSNKHNHSNSYLSDESDV</sequence>
<accession>A0A814J1C3</accession>
<evidence type="ECO:0000256" key="2">
    <source>
        <dbReference type="ARBA" id="ARBA00022692"/>
    </source>
</evidence>
<evidence type="ECO:0000259" key="7">
    <source>
        <dbReference type="Pfam" id="PF25508"/>
    </source>
</evidence>
<feature type="transmembrane region" description="Helical" evidence="5">
    <location>
        <begin position="456"/>
        <end position="477"/>
    </location>
</feature>
<evidence type="ECO:0000256" key="4">
    <source>
        <dbReference type="ARBA" id="ARBA00023136"/>
    </source>
</evidence>
<proteinExistence type="predicted"/>
<dbReference type="InterPro" id="IPR050927">
    <property type="entry name" value="TRPM"/>
</dbReference>
<dbReference type="GO" id="GO:0005886">
    <property type="term" value="C:plasma membrane"/>
    <property type="evidence" value="ECO:0007669"/>
    <property type="project" value="TreeGrafter"/>
</dbReference>
<gene>
    <name evidence="8" type="ORF">XAT740_LOCUS14865</name>
</gene>
<evidence type="ECO:0000256" key="1">
    <source>
        <dbReference type="ARBA" id="ARBA00004141"/>
    </source>
</evidence>
<feature type="transmembrane region" description="Helical" evidence="5">
    <location>
        <begin position="484"/>
        <end position="504"/>
    </location>
</feature>
<comment type="caution">
    <text evidence="8">The sequence shown here is derived from an EMBL/GenBank/DDBJ whole genome shotgun (WGS) entry which is preliminary data.</text>
</comment>
<feature type="transmembrane region" description="Helical" evidence="5">
    <location>
        <begin position="315"/>
        <end position="335"/>
    </location>
</feature>
<feature type="non-terminal residue" evidence="8">
    <location>
        <position position="1"/>
    </location>
</feature>
<feature type="domain" description="Ion transport" evidence="6">
    <location>
        <begin position="389"/>
        <end position="642"/>
    </location>
</feature>
<evidence type="ECO:0000313" key="8">
    <source>
        <dbReference type="EMBL" id="CAF1033276.1"/>
    </source>
</evidence>
<protein>
    <submittedName>
        <fullName evidence="8">Uncharacterized protein</fullName>
    </submittedName>
</protein>
<dbReference type="EMBL" id="CAJNOR010000904">
    <property type="protein sequence ID" value="CAF1033276.1"/>
    <property type="molecule type" value="Genomic_DNA"/>
</dbReference>
<feature type="transmembrane region" description="Helical" evidence="5">
    <location>
        <begin position="524"/>
        <end position="546"/>
    </location>
</feature>
<keyword evidence="9" id="KW-1185">Reference proteome</keyword>
<dbReference type="GO" id="GO:0030001">
    <property type="term" value="P:metal ion transport"/>
    <property type="evidence" value="ECO:0007669"/>
    <property type="project" value="TreeGrafter"/>
</dbReference>
<comment type="subcellular location">
    <subcellularLocation>
        <location evidence="1">Membrane</location>
        <topology evidence="1">Multi-pass membrane protein</topology>
    </subcellularLocation>
</comment>
<evidence type="ECO:0000313" key="9">
    <source>
        <dbReference type="Proteomes" id="UP000663828"/>
    </source>
</evidence>
<name>A0A814J1C3_ADIRI</name>
<dbReference type="Proteomes" id="UP000663828">
    <property type="component" value="Unassembled WGS sequence"/>
</dbReference>
<keyword evidence="2 5" id="KW-0812">Transmembrane</keyword>
<keyword evidence="3 5" id="KW-1133">Transmembrane helix</keyword>
<feature type="transmembrane region" description="Helical" evidence="5">
    <location>
        <begin position="608"/>
        <end position="631"/>
    </location>
</feature>
<dbReference type="InterPro" id="IPR057366">
    <property type="entry name" value="TRPM-like"/>
</dbReference>
<evidence type="ECO:0000256" key="5">
    <source>
        <dbReference type="SAM" id="Phobius"/>
    </source>
</evidence>
<dbReference type="Pfam" id="PF25508">
    <property type="entry name" value="TRPM2"/>
    <property type="match status" value="1"/>
</dbReference>